<dbReference type="InParanoid" id="D7TYB3"/>
<evidence type="ECO:0000313" key="1">
    <source>
        <dbReference type="EMBL" id="CBI35488.3"/>
    </source>
</evidence>
<name>D7TYB3_VITVI</name>
<dbReference type="EMBL" id="FN596264">
    <property type="protein sequence ID" value="CBI35488.3"/>
    <property type="molecule type" value="Genomic_DNA"/>
</dbReference>
<protein>
    <submittedName>
        <fullName evidence="1">Uncharacterized protein</fullName>
    </submittedName>
</protein>
<accession>D7TYB3</accession>
<keyword evidence="2" id="KW-1185">Reference proteome</keyword>
<evidence type="ECO:0000313" key="2">
    <source>
        <dbReference type="Proteomes" id="UP000009183"/>
    </source>
</evidence>
<dbReference type="PaxDb" id="29760-VIT_18s0166g00060.t01"/>
<gene>
    <name evidence="1" type="ordered locus">VIT_18s0166g00060</name>
</gene>
<reference evidence="2" key="1">
    <citation type="journal article" date="2007" name="Nature">
        <title>The grapevine genome sequence suggests ancestral hexaploidization in major angiosperm phyla.</title>
        <authorList>
            <consortium name="The French-Italian Public Consortium for Grapevine Genome Characterization."/>
            <person name="Jaillon O."/>
            <person name="Aury J.-M."/>
            <person name="Noel B."/>
            <person name="Policriti A."/>
            <person name="Clepet C."/>
            <person name="Casagrande A."/>
            <person name="Choisne N."/>
            <person name="Aubourg S."/>
            <person name="Vitulo N."/>
            <person name="Jubin C."/>
            <person name="Vezzi A."/>
            <person name="Legeai F."/>
            <person name="Hugueney P."/>
            <person name="Dasilva C."/>
            <person name="Horner D."/>
            <person name="Mica E."/>
            <person name="Jublot D."/>
            <person name="Poulain J."/>
            <person name="Bruyere C."/>
            <person name="Billault A."/>
            <person name="Segurens B."/>
            <person name="Gouyvenoux M."/>
            <person name="Ugarte E."/>
            <person name="Cattonaro F."/>
            <person name="Anthouard V."/>
            <person name="Vico V."/>
            <person name="Del Fabbro C."/>
            <person name="Alaux M."/>
            <person name="Di Gaspero G."/>
            <person name="Dumas V."/>
            <person name="Felice N."/>
            <person name="Paillard S."/>
            <person name="Juman I."/>
            <person name="Moroldo M."/>
            <person name="Scalabrin S."/>
            <person name="Canaguier A."/>
            <person name="Le Clainche I."/>
            <person name="Malacrida G."/>
            <person name="Durand E."/>
            <person name="Pesole G."/>
            <person name="Laucou V."/>
            <person name="Chatelet P."/>
            <person name="Merdinoglu D."/>
            <person name="Delledonne M."/>
            <person name="Pezzotti M."/>
            <person name="Lecharny A."/>
            <person name="Scarpelli C."/>
            <person name="Artiguenave F."/>
            <person name="Pe M.E."/>
            <person name="Valle G."/>
            <person name="Morgante M."/>
            <person name="Caboche M."/>
            <person name="Adam-Blondon A.-F."/>
            <person name="Weissenbach J."/>
            <person name="Quetier F."/>
            <person name="Wincker P."/>
        </authorList>
    </citation>
    <scope>NUCLEOTIDE SEQUENCE [LARGE SCALE GENOMIC DNA]</scope>
    <source>
        <strain evidence="2">cv. Pinot noir / PN40024</strain>
    </source>
</reference>
<dbReference type="AlphaFoldDB" id="D7TYB3"/>
<organism evidence="1 2">
    <name type="scientific">Vitis vinifera</name>
    <name type="common">Grape</name>
    <dbReference type="NCBI Taxonomy" id="29760"/>
    <lineage>
        <taxon>Eukaryota</taxon>
        <taxon>Viridiplantae</taxon>
        <taxon>Streptophyta</taxon>
        <taxon>Embryophyta</taxon>
        <taxon>Tracheophyta</taxon>
        <taxon>Spermatophyta</taxon>
        <taxon>Magnoliopsida</taxon>
        <taxon>eudicotyledons</taxon>
        <taxon>Gunneridae</taxon>
        <taxon>Pentapetalae</taxon>
        <taxon>rosids</taxon>
        <taxon>Vitales</taxon>
        <taxon>Vitaceae</taxon>
        <taxon>Viteae</taxon>
        <taxon>Vitis</taxon>
    </lineage>
</organism>
<sequence length="42" mass="4645">MVKMAFFKTSQVMLMAIFVGIILLMSSEVATAATLLKFGQYI</sequence>
<dbReference type="HOGENOM" id="CLU_3261581_0_0_1"/>
<proteinExistence type="predicted"/>
<dbReference type="Proteomes" id="UP000009183">
    <property type="component" value="Chromosome 18"/>
</dbReference>